<dbReference type="InterPro" id="IPR050313">
    <property type="entry name" value="Carb_Metab_HTH_regulators"/>
</dbReference>
<dbReference type="Proteomes" id="UP000199598">
    <property type="component" value="Unassembled WGS sequence"/>
</dbReference>
<accession>A0A1I3XYC3</accession>
<keyword evidence="3" id="KW-1185">Reference proteome</keyword>
<evidence type="ECO:0000313" key="2">
    <source>
        <dbReference type="EMBL" id="SFK24554.1"/>
    </source>
</evidence>
<dbReference type="RefSeq" id="WP_093518250.1">
    <property type="nucleotide sequence ID" value="NZ_FOSK01000003.1"/>
</dbReference>
<dbReference type="SUPFAM" id="SSF100950">
    <property type="entry name" value="NagB/RpiA/CoA transferase-like"/>
    <property type="match status" value="1"/>
</dbReference>
<feature type="domain" description="DeoR-like transcriptional repressor C-terminal sensor" evidence="1">
    <location>
        <begin position="71"/>
        <end position="228"/>
    </location>
</feature>
<organism evidence="2 3">
    <name type="scientific">Pseudovibrio ascidiaceicola</name>
    <dbReference type="NCBI Taxonomy" id="285279"/>
    <lineage>
        <taxon>Bacteria</taxon>
        <taxon>Pseudomonadati</taxon>
        <taxon>Pseudomonadota</taxon>
        <taxon>Alphaproteobacteria</taxon>
        <taxon>Hyphomicrobiales</taxon>
        <taxon>Stappiaceae</taxon>
        <taxon>Pseudovibrio</taxon>
    </lineage>
</organism>
<sequence>MIVRIIELVRRYRTIRLSLLATVLDCSVDEILYAVDGLENNNIMRVRGSSLVSNEAIAESDISVRMHSRFAEKNAIGKLAASLIKDGERLLIEAGSTLSLFANHLKEKKDLSIATTSPLIAESLVRHSRTCSVELIGGRLEAHTTALHGEETQARIRDLQVDWTILSPTSMCIQKGACYFHKVDAETSLLMQRSAKKTMMLSDSSKLGVPSRYTAQTMQGVDVFITDNNGELGFAEVDHHLRKARVFHAISEDADSEDFILLNS</sequence>
<proteinExistence type="predicted"/>
<evidence type="ECO:0000313" key="3">
    <source>
        <dbReference type="Proteomes" id="UP000199598"/>
    </source>
</evidence>
<dbReference type="PANTHER" id="PTHR30363">
    <property type="entry name" value="HTH-TYPE TRANSCRIPTIONAL REGULATOR SRLR-RELATED"/>
    <property type="match status" value="1"/>
</dbReference>
<gene>
    <name evidence="2" type="ORF">SAMN04488518_103229</name>
</gene>
<dbReference type="InterPro" id="IPR037171">
    <property type="entry name" value="NagB/RpiA_transferase-like"/>
</dbReference>
<comment type="caution">
    <text evidence="2">The sequence shown here is derived from an EMBL/GenBank/DDBJ whole genome shotgun (WGS) entry which is preliminary data.</text>
</comment>
<dbReference type="InterPro" id="IPR014036">
    <property type="entry name" value="DeoR-like_C"/>
</dbReference>
<name>A0A1I3XYC3_9HYPH</name>
<dbReference type="Pfam" id="PF00455">
    <property type="entry name" value="DeoRC"/>
    <property type="match status" value="1"/>
</dbReference>
<dbReference type="EMBL" id="FOSK01000003">
    <property type="protein sequence ID" value="SFK24554.1"/>
    <property type="molecule type" value="Genomic_DNA"/>
</dbReference>
<dbReference type="PANTHER" id="PTHR30363:SF44">
    <property type="entry name" value="AGA OPERON TRANSCRIPTIONAL REPRESSOR-RELATED"/>
    <property type="match status" value="1"/>
</dbReference>
<dbReference type="SMART" id="SM01134">
    <property type="entry name" value="DeoRC"/>
    <property type="match status" value="1"/>
</dbReference>
<reference evidence="2 3" key="1">
    <citation type="submission" date="2016-10" db="EMBL/GenBank/DDBJ databases">
        <authorList>
            <person name="Varghese N."/>
            <person name="Submissions S."/>
        </authorList>
    </citation>
    <scope>NUCLEOTIDE SEQUENCE [LARGE SCALE GENOMIC DNA]</scope>
    <source>
        <strain evidence="2 3">DSM 16392</strain>
    </source>
</reference>
<evidence type="ECO:0000259" key="1">
    <source>
        <dbReference type="Pfam" id="PF00455"/>
    </source>
</evidence>
<protein>
    <submittedName>
        <fullName evidence="2">Transcriptional regulator, DeoR family</fullName>
    </submittedName>
</protein>
<dbReference type="Gene3D" id="3.30.750.70">
    <property type="entry name" value="4-hydroxybutyrate coenzyme like domains"/>
    <property type="match status" value="1"/>
</dbReference>